<dbReference type="EMBL" id="VMNX01000137">
    <property type="protein sequence ID" value="MPY52448.1"/>
    <property type="molecule type" value="Genomic_DNA"/>
</dbReference>
<proteinExistence type="predicted"/>
<dbReference type="PROSITE" id="PS50975">
    <property type="entry name" value="ATP_GRASP"/>
    <property type="match status" value="1"/>
</dbReference>
<evidence type="ECO:0000313" key="4">
    <source>
        <dbReference type="Proteomes" id="UP000373149"/>
    </source>
</evidence>
<sequence length="398" mass="42211">MSETDERRQEHPPPDCAPQRLLLVCPSPRLAHEAVAAGFDVRVLADAHQPHDGTLPPVPVDLVDFTDDAAVTRAIEASVRQYGSERLLAFGGAAELPAVTESAARLGVCPNPPDAARLLGEPTAMRALLNGSRHSYVAAARARTAQELPDAVEEIGAPVTVRPLAPLSQDSVLRPVGTPGEHSYLVEEYLQGPEFGVVSLTVDGMHRVVGIVALSGAWPARSACLFPASLGERDEAEARAITTELLDLAGYEFGFAYTVVVLTANGPRVVRSQARYPDEPVASLIELATGFRAEAELVQALAGKPVQPPSADRCAAVVFYRLPAGRLLSVWGLEAVSELPGVHRVHFPYASGDDIPRAGHGQEGYVMLTAASAHEAAQTVASAERLLHAEVSPRSEPL</sequence>
<dbReference type="Gene3D" id="3.30.470.20">
    <property type="entry name" value="ATP-grasp fold, B domain"/>
    <property type="match status" value="1"/>
</dbReference>
<dbReference type="GO" id="GO:0005524">
    <property type="term" value="F:ATP binding"/>
    <property type="evidence" value="ECO:0007669"/>
    <property type="project" value="UniProtKB-UniRule"/>
</dbReference>
<feature type="domain" description="ATP-grasp" evidence="2">
    <location>
        <begin position="93"/>
        <end position="302"/>
    </location>
</feature>
<organism evidence="3 4">
    <name type="scientific">Streptomyces acidicola</name>
    <dbReference type="NCBI Taxonomy" id="2596892"/>
    <lineage>
        <taxon>Bacteria</taxon>
        <taxon>Bacillati</taxon>
        <taxon>Actinomycetota</taxon>
        <taxon>Actinomycetes</taxon>
        <taxon>Kitasatosporales</taxon>
        <taxon>Streptomycetaceae</taxon>
        <taxon>Streptomyces</taxon>
    </lineage>
</organism>
<reference evidence="3 4" key="1">
    <citation type="submission" date="2019-09" db="EMBL/GenBank/DDBJ databases">
        <authorList>
            <person name="Duangmal K."/>
            <person name="Teo W.F.A."/>
            <person name="Lipun K."/>
        </authorList>
    </citation>
    <scope>NUCLEOTIDE SEQUENCE [LARGE SCALE GENOMIC DNA]</scope>
    <source>
        <strain evidence="3 4">K1PN6</strain>
    </source>
</reference>
<name>A0A5N8X0T9_9ACTN</name>
<keyword evidence="1" id="KW-0067">ATP-binding</keyword>
<dbReference type="InterPro" id="IPR011761">
    <property type="entry name" value="ATP-grasp"/>
</dbReference>
<accession>A0A5N8X0T9</accession>
<keyword evidence="4" id="KW-1185">Reference proteome</keyword>
<comment type="caution">
    <text evidence="3">The sequence shown here is derived from an EMBL/GenBank/DDBJ whole genome shotgun (WGS) entry which is preliminary data.</text>
</comment>
<evidence type="ECO:0000259" key="2">
    <source>
        <dbReference type="PROSITE" id="PS50975"/>
    </source>
</evidence>
<dbReference type="GO" id="GO:0046872">
    <property type="term" value="F:metal ion binding"/>
    <property type="evidence" value="ECO:0007669"/>
    <property type="project" value="InterPro"/>
</dbReference>
<evidence type="ECO:0000256" key="1">
    <source>
        <dbReference type="PROSITE-ProRule" id="PRU00409"/>
    </source>
</evidence>
<dbReference type="Pfam" id="PF18603">
    <property type="entry name" value="LAL_C2"/>
    <property type="match status" value="1"/>
</dbReference>
<gene>
    <name evidence="3" type="ORF">FPZ41_29310</name>
</gene>
<dbReference type="InterPro" id="IPR040570">
    <property type="entry name" value="LAL_C2"/>
</dbReference>
<dbReference type="AlphaFoldDB" id="A0A5N8X0T9"/>
<evidence type="ECO:0000313" key="3">
    <source>
        <dbReference type="EMBL" id="MPY52448.1"/>
    </source>
</evidence>
<dbReference type="RefSeq" id="WP_152866673.1">
    <property type="nucleotide sequence ID" value="NZ_VMNX01000137.1"/>
</dbReference>
<dbReference type="SUPFAM" id="SSF56059">
    <property type="entry name" value="Glutathione synthetase ATP-binding domain-like"/>
    <property type="match status" value="1"/>
</dbReference>
<dbReference type="Proteomes" id="UP000373149">
    <property type="component" value="Unassembled WGS sequence"/>
</dbReference>
<protein>
    <recommendedName>
        <fullName evidence="2">ATP-grasp domain-containing protein</fullName>
    </recommendedName>
</protein>
<keyword evidence="1" id="KW-0547">Nucleotide-binding</keyword>